<dbReference type="InterPro" id="IPR051595">
    <property type="entry name" value="GH25_Enzymes"/>
</dbReference>
<protein>
    <recommendedName>
        <fullName evidence="3">Lysozyme</fullName>
    </recommendedName>
</protein>
<gene>
    <name evidence="1" type="ORF">CYNAS_LOCUS19959</name>
</gene>
<proteinExistence type="predicted"/>
<dbReference type="GO" id="GO:0045087">
    <property type="term" value="P:innate immune response"/>
    <property type="evidence" value="ECO:0007669"/>
    <property type="project" value="TreeGrafter"/>
</dbReference>
<dbReference type="PANTHER" id="PTHR23208:SF36">
    <property type="entry name" value="LYSOZYME-RELATED"/>
    <property type="match status" value="1"/>
</dbReference>
<dbReference type="InterPro" id="IPR017853">
    <property type="entry name" value="GH"/>
</dbReference>
<evidence type="ECO:0008006" key="3">
    <source>
        <dbReference type="Google" id="ProtNLM"/>
    </source>
</evidence>
<organism evidence="1 2">
    <name type="scientific">Cylicocyclus nassatus</name>
    <name type="common">Nematode worm</name>
    <dbReference type="NCBI Taxonomy" id="53992"/>
    <lineage>
        <taxon>Eukaryota</taxon>
        <taxon>Metazoa</taxon>
        <taxon>Ecdysozoa</taxon>
        <taxon>Nematoda</taxon>
        <taxon>Chromadorea</taxon>
        <taxon>Rhabditida</taxon>
        <taxon>Rhabditina</taxon>
        <taxon>Rhabditomorpha</taxon>
        <taxon>Strongyloidea</taxon>
        <taxon>Strongylidae</taxon>
        <taxon>Cylicocyclus</taxon>
    </lineage>
</organism>
<dbReference type="Gene3D" id="3.20.20.80">
    <property type="entry name" value="Glycosidases"/>
    <property type="match status" value="1"/>
</dbReference>
<dbReference type="Proteomes" id="UP001176961">
    <property type="component" value="Unassembled WGS sequence"/>
</dbReference>
<name>A0AA36HCS3_CYLNA</name>
<dbReference type="AlphaFoldDB" id="A0AA36HCS3"/>
<keyword evidence="2" id="KW-1185">Reference proteome</keyword>
<dbReference type="GO" id="GO:0007165">
    <property type="term" value="P:signal transduction"/>
    <property type="evidence" value="ECO:0007669"/>
    <property type="project" value="TreeGrafter"/>
</dbReference>
<evidence type="ECO:0000313" key="2">
    <source>
        <dbReference type="Proteomes" id="UP001176961"/>
    </source>
</evidence>
<dbReference type="PANTHER" id="PTHR23208">
    <property type="entry name" value="LYSOZYME PROTEIN"/>
    <property type="match status" value="1"/>
</dbReference>
<comment type="caution">
    <text evidence="1">The sequence shown here is derived from an EMBL/GenBank/DDBJ whole genome shotgun (WGS) entry which is preliminary data.</text>
</comment>
<accession>A0AA36HCS3</accession>
<evidence type="ECO:0000313" key="1">
    <source>
        <dbReference type="EMBL" id="CAJ0607976.1"/>
    </source>
</evidence>
<reference evidence="1" key="1">
    <citation type="submission" date="2023-07" db="EMBL/GenBank/DDBJ databases">
        <authorList>
            <consortium name="CYATHOMIX"/>
        </authorList>
    </citation>
    <scope>NUCLEOTIDE SEQUENCE</scope>
    <source>
        <strain evidence="1">N/A</strain>
    </source>
</reference>
<dbReference type="SUPFAM" id="SSF51445">
    <property type="entry name" value="(Trans)glycosidases"/>
    <property type="match status" value="1"/>
</dbReference>
<sequence length="164" mass="18360">MTPNPTSTKTGAQQFQELYTNLKTNFDIKTIWLQITSPIKWEANIAKNVDFINGIIEAAKAYGITIGIYTSGYDWQQITHDWTGPTDTPLWYWNVLGSGPMAETPNNFDDFHIFGPWTAASVKQFGQEEPICGQTVNRDIYTPPLLIKTDSFSSNGTIQIGGYV</sequence>
<dbReference type="EMBL" id="CATQJL010000316">
    <property type="protein sequence ID" value="CAJ0607976.1"/>
    <property type="molecule type" value="Genomic_DNA"/>
</dbReference>